<evidence type="ECO:0000313" key="2">
    <source>
        <dbReference type="EMBL" id="MET3691663.1"/>
    </source>
</evidence>
<organism evidence="2 3">
    <name type="scientific">Methylobacterium goesingense</name>
    <dbReference type="NCBI Taxonomy" id="243690"/>
    <lineage>
        <taxon>Bacteria</taxon>
        <taxon>Pseudomonadati</taxon>
        <taxon>Pseudomonadota</taxon>
        <taxon>Alphaproteobacteria</taxon>
        <taxon>Hyphomicrobiales</taxon>
        <taxon>Methylobacteriaceae</taxon>
        <taxon>Methylobacterium</taxon>
    </lineage>
</organism>
<comment type="caution">
    <text evidence="2">The sequence shown here is derived from an EMBL/GenBank/DDBJ whole genome shotgun (WGS) entry which is preliminary data.</text>
</comment>
<dbReference type="Pfam" id="PF01661">
    <property type="entry name" value="Macro"/>
    <property type="match status" value="1"/>
</dbReference>
<reference evidence="2 3" key="1">
    <citation type="submission" date="2024-06" db="EMBL/GenBank/DDBJ databases">
        <title>Genomic Encyclopedia of Type Strains, Phase IV (KMG-IV): sequencing the most valuable type-strain genomes for metagenomic binning, comparative biology and taxonomic classification.</title>
        <authorList>
            <person name="Goeker M."/>
        </authorList>
    </citation>
    <scope>NUCLEOTIDE SEQUENCE [LARGE SCALE GENOMIC DNA]</scope>
    <source>
        <strain evidence="2 3">DSM 21331</strain>
    </source>
</reference>
<feature type="domain" description="Macro" evidence="1">
    <location>
        <begin position="15"/>
        <end position="171"/>
    </location>
</feature>
<evidence type="ECO:0000313" key="3">
    <source>
        <dbReference type="Proteomes" id="UP001549145"/>
    </source>
</evidence>
<gene>
    <name evidence="2" type="ORF">ABID43_001188</name>
</gene>
<evidence type="ECO:0000259" key="1">
    <source>
        <dbReference type="PROSITE" id="PS51154"/>
    </source>
</evidence>
<dbReference type="EMBL" id="JBEPMM010000002">
    <property type="protein sequence ID" value="MET3691663.1"/>
    <property type="molecule type" value="Genomic_DNA"/>
</dbReference>
<keyword evidence="3" id="KW-1185">Reference proteome</keyword>
<dbReference type="Gene3D" id="3.40.220.10">
    <property type="entry name" value="Leucine Aminopeptidase, subunit E, domain 1"/>
    <property type="match status" value="1"/>
</dbReference>
<dbReference type="Proteomes" id="UP001549145">
    <property type="component" value="Unassembled WGS sequence"/>
</dbReference>
<proteinExistence type="predicted"/>
<name>A0ABV2L1G0_9HYPH</name>
<dbReference type="PROSITE" id="PS51154">
    <property type="entry name" value="MACRO"/>
    <property type="match status" value="1"/>
</dbReference>
<dbReference type="RefSeq" id="WP_238282315.1">
    <property type="nucleotide sequence ID" value="NZ_BPQL01000162.1"/>
</dbReference>
<dbReference type="SUPFAM" id="SSF52949">
    <property type="entry name" value="Macro domain-like"/>
    <property type="match status" value="1"/>
</dbReference>
<accession>A0ABV2L1G0</accession>
<dbReference type="SMART" id="SM00506">
    <property type="entry name" value="A1pp"/>
    <property type="match status" value="1"/>
</dbReference>
<dbReference type="InterPro" id="IPR002589">
    <property type="entry name" value="Macro_dom"/>
</dbReference>
<protein>
    <submittedName>
        <fullName evidence="2">O-acetyl-ADP-ribose deacetylase (Regulator of RNase III)</fullName>
    </submittedName>
</protein>
<sequence length="171" mass="18060">MRLVICDLNPAVPCEAENQALARGLQAVTGHIGDILMLPADAIVSPANSFGMMDGGIDLAYSRKWGWGVQAALQAEIRKRPLGELLVGEALVIPTGDAGQPFMISAPTMRLPTPIHDPADVYLASKAAFLAARDHGFDRVVMPGMGTLTGRVPAGLAVRLMLDAFQSVFPA</sequence>
<dbReference type="InterPro" id="IPR043472">
    <property type="entry name" value="Macro_dom-like"/>
</dbReference>